<reference evidence="2" key="1">
    <citation type="journal article" date="2004" name="Nature">
        <title>Genome duplication in the teleost fish Tetraodon nigroviridis reveals the early vertebrate proto-karyotype.</title>
        <authorList>
            <person name="Jaillon O."/>
            <person name="Aury J.-M."/>
            <person name="Brunet F."/>
            <person name="Petit J.-L."/>
            <person name="Stange-Thomann N."/>
            <person name="Mauceli E."/>
            <person name="Bouneau L."/>
            <person name="Fischer C."/>
            <person name="Ozouf-Costaz C."/>
            <person name="Bernot A."/>
            <person name="Nicaud S."/>
            <person name="Jaffe D."/>
            <person name="Fisher S."/>
            <person name="Lutfalla G."/>
            <person name="Dossat C."/>
            <person name="Segurens B."/>
            <person name="Dasilva C."/>
            <person name="Salanoubat M."/>
            <person name="Levy M."/>
            <person name="Boudet N."/>
            <person name="Castellano S."/>
            <person name="Anthouard V."/>
            <person name="Jubin C."/>
            <person name="Castelli V."/>
            <person name="Katinka M."/>
            <person name="Vacherie B."/>
            <person name="Biemont C."/>
            <person name="Skalli Z."/>
            <person name="Cattolico L."/>
            <person name="Poulain J."/>
            <person name="De Berardinis V."/>
            <person name="Cruaud C."/>
            <person name="Duprat S."/>
            <person name="Brottier P."/>
            <person name="Coutanceau J.-P."/>
            <person name="Gouzy J."/>
            <person name="Parra G."/>
            <person name="Lardier G."/>
            <person name="Chapple C."/>
            <person name="McKernan K.J."/>
            <person name="McEwan P."/>
            <person name="Bosak S."/>
            <person name="Kellis M."/>
            <person name="Volff J.-N."/>
            <person name="Guigo R."/>
            <person name="Zody M.C."/>
            <person name="Mesirov J."/>
            <person name="Lindblad-Toh K."/>
            <person name="Birren B."/>
            <person name="Nusbaum C."/>
            <person name="Kahn D."/>
            <person name="Robinson-Rechavi M."/>
            <person name="Laudet V."/>
            <person name="Schachter V."/>
            <person name="Quetier F."/>
            <person name="Saurin W."/>
            <person name="Scarpelli C."/>
            <person name="Wincker P."/>
            <person name="Lander E.S."/>
            <person name="Weissenbach J."/>
            <person name="Roest Crollius H."/>
        </authorList>
    </citation>
    <scope>NUCLEOTIDE SEQUENCE [LARGE SCALE GENOMIC DNA]</scope>
</reference>
<dbReference type="KEGG" id="tng:GSTEN00036330G001"/>
<evidence type="ECO:0000256" key="1">
    <source>
        <dbReference type="ARBA" id="ARBA00022679"/>
    </source>
</evidence>
<dbReference type="InterPro" id="IPR002213">
    <property type="entry name" value="UDP_glucos_trans"/>
</dbReference>
<evidence type="ECO:0000313" key="2">
    <source>
        <dbReference type="EMBL" id="CAG14005.1"/>
    </source>
</evidence>
<name>Q4RC78_TETNG</name>
<keyword evidence="1" id="KW-0808">Transferase</keyword>
<dbReference type="Pfam" id="PF00201">
    <property type="entry name" value="UDPGT"/>
    <property type="match status" value="1"/>
</dbReference>
<gene>
    <name evidence="2" type="ORF">GSTENG00036330001</name>
</gene>
<comment type="caution">
    <text evidence="2">The sequence shown here is derived from an EMBL/GenBank/DDBJ whole genome shotgun (WGS) entry which is preliminary data.</text>
</comment>
<proteinExistence type="predicted"/>
<dbReference type="AlphaFoldDB" id="Q4RC78"/>
<dbReference type="Gene3D" id="3.40.50.2000">
    <property type="entry name" value="Glycogen Phosphorylase B"/>
    <property type="match status" value="1"/>
</dbReference>
<dbReference type="SUPFAM" id="SSF53756">
    <property type="entry name" value="UDP-Glycosyltransferase/glycogen phosphorylase"/>
    <property type="match status" value="1"/>
</dbReference>
<reference evidence="2" key="2">
    <citation type="submission" date="2004-02" db="EMBL/GenBank/DDBJ databases">
        <authorList>
            <consortium name="Genoscope"/>
            <consortium name="Whitehead Institute Centre for Genome Research"/>
        </authorList>
    </citation>
    <scope>NUCLEOTIDE SEQUENCE</scope>
</reference>
<sequence length="32" mass="3705">QVLWRYGGKTPDTLGSNTRIYNWIPQNDLLGK</sequence>
<dbReference type="OrthoDB" id="5835829at2759"/>
<feature type="non-terminal residue" evidence="2">
    <location>
        <position position="1"/>
    </location>
</feature>
<organism evidence="2">
    <name type="scientific">Tetraodon nigroviridis</name>
    <name type="common">Spotted green pufferfish</name>
    <name type="synonym">Chelonodon nigroviridis</name>
    <dbReference type="NCBI Taxonomy" id="99883"/>
    <lineage>
        <taxon>Eukaryota</taxon>
        <taxon>Metazoa</taxon>
        <taxon>Chordata</taxon>
        <taxon>Craniata</taxon>
        <taxon>Vertebrata</taxon>
        <taxon>Euteleostomi</taxon>
        <taxon>Actinopterygii</taxon>
        <taxon>Neopterygii</taxon>
        <taxon>Teleostei</taxon>
        <taxon>Neoteleostei</taxon>
        <taxon>Acanthomorphata</taxon>
        <taxon>Eupercaria</taxon>
        <taxon>Tetraodontiformes</taxon>
        <taxon>Tetradontoidea</taxon>
        <taxon>Tetraodontidae</taxon>
        <taxon>Tetraodon</taxon>
    </lineage>
</organism>
<accession>Q4RC78</accession>
<dbReference type="GO" id="GO:0008194">
    <property type="term" value="F:UDP-glycosyltransferase activity"/>
    <property type="evidence" value="ECO:0007669"/>
    <property type="project" value="InterPro"/>
</dbReference>
<protein>
    <submittedName>
        <fullName evidence="2">(spotted green pufferfish) hypothetical protein</fullName>
    </submittedName>
</protein>
<dbReference type="EMBL" id="CAAE01019585">
    <property type="protein sequence ID" value="CAG14005.1"/>
    <property type="molecule type" value="Genomic_DNA"/>
</dbReference>